<reference evidence="1 2" key="1">
    <citation type="submission" date="2020-06" db="EMBL/GenBank/DDBJ databases">
        <title>Synonyms of Asaia species.</title>
        <authorList>
            <person name="Sombolestani A."/>
        </authorList>
    </citation>
    <scope>NUCLEOTIDE SEQUENCE [LARGE SCALE GENOMIC DNA]</scope>
    <source>
        <strain evidence="1 2">LMG 27047</strain>
    </source>
</reference>
<evidence type="ECO:0000313" key="1">
    <source>
        <dbReference type="EMBL" id="NVN48007.1"/>
    </source>
</evidence>
<dbReference type="RefSeq" id="WP_267311248.1">
    <property type="nucleotide sequence ID" value="NZ_JABXXV010000009.1"/>
</dbReference>
<protein>
    <submittedName>
        <fullName evidence="1">Uncharacterized protein</fullName>
    </submittedName>
</protein>
<evidence type="ECO:0000313" key="2">
    <source>
        <dbReference type="Proteomes" id="UP001516351"/>
    </source>
</evidence>
<dbReference type="Proteomes" id="UP001516351">
    <property type="component" value="Unassembled WGS sequence"/>
</dbReference>
<comment type="caution">
    <text evidence="1">The sequence shown here is derived from an EMBL/GenBank/DDBJ whole genome shotgun (WGS) entry which is preliminary data.</text>
</comment>
<name>A0ABX2P7T5_9PROT</name>
<gene>
    <name evidence="1" type="ORF">HW542_14505</name>
</gene>
<dbReference type="EMBL" id="JABXXV010000009">
    <property type="protein sequence ID" value="NVN48007.1"/>
    <property type="molecule type" value="Genomic_DNA"/>
</dbReference>
<accession>A0ABX2P7T5</accession>
<keyword evidence="2" id="KW-1185">Reference proteome</keyword>
<organism evidence="1 2">
    <name type="scientific">Asaia spathodeae</name>
    <dbReference type="NCBI Taxonomy" id="657016"/>
    <lineage>
        <taxon>Bacteria</taxon>
        <taxon>Pseudomonadati</taxon>
        <taxon>Pseudomonadota</taxon>
        <taxon>Alphaproteobacteria</taxon>
        <taxon>Acetobacterales</taxon>
        <taxon>Acetobacteraceae</taxon>
        <taxon>Asaia</taxon>
    </lineage>
</organism>
<sequence>MEESARKAVSTEETPNLVSAFLYINGNDMHVSFVFKSPPDEIDIEAIELMVTYIFADLWRWIGKIQTGWGVAGYARLKEGGKQIFSREAQDIGTDRWGSFRFL</sequence>
<proteinExistence type="predicted"/>